<feature type="transmembrane region" description="Helical" evidence="1">
    <location>
        <begin position="112"/>
        <end position="130"/>
    </location>
</feature>
<protein>
    <submittedName>
        <fullName evidence="2">Uncharacterized protein</fullName>
    </submittedName>
</protein>
<comment type="caution">
    <text evidence="2">The sequence shown here is derived from an EMBL/GenBank/DDBJ whole genome shotgun (WGS) entry which is preliminary data.</text>
</comment>
<dbReference type="AlphaFoldDB" id="A0A1W9NXU9"/>
<dbReference type="EMBL" id="MZGJ01000017">
    <property type="protein sequence ID" value="OQX50830.1"/>
    <property type="molecule type" value="Genomic_DNA"/>
</dbReference>
<evidence type="ECO:0000313" key="2">
    <source>
        <dbReference type="EMBL" id="OQX50830.1"/>
    </source>
</evidence>
<sequence>MVHTRFDFLPQLLYPLFERAFRQAAAYWTSWKVGTLLRTVCILANFFTNEKILLFYIKLLDQEISCWGVNNRVYTFLSNVPNNPKISLLIPCIFQILLYSSAGGAFYSLTRLYFKIGGGCFAFWCVYFMVQSK</sequence>
<keyword evidence="1" id="KW-1133">Transmembrane helix</keyword>
<accession>A0A1W9NXU9</accession>
<dbReference type="STRING" id="1968527.B5M47_02935"/>
<keyword evidence="1" id="KW-0812">Transmembrane</keyword>
<reference evidence="3" key="1">
    <citation type="submission" date="2017-03" db="EMBL/GenBank/DDBJ databases">
        <title>Novel pathways for hydrocarbon cycling and metabolic interdependencies in hydrothermal sediment communities.</title>
        <authorList>
            <person name="Dombrowski N."/>
            <person name="Seitz K."/>
            <person name="Teske A."/>
            <person name="Baker B."/>
        </authorList>
    </citation>
    <scope>NUCLEOTIDE SEQUENCE [LARGE SCALE GENOMIC DNA]</scope>
</reference>
<gene>
    <name evidence="2" type="ORF">B5M47_02935</name>
</gene>
<dbReference type="Proteomes" id="UP000192520">
    <property type="component" value="Unassembled WGS sequence"/>
</dbReference>
<feature type="transmembrane region" description="Helical" evidence="1">
    <location>
        <begin position="86"/>
        <end position="106"/>
    </location>
</feature>
<organism evidence="2 3">
    <name type="scientific">candidate division CPR3 bacterium 4484_211</name>
    <dbReference type="NCBI Taxonomy" id="1968527"/>
    <lineage>
        <taxon>Bacteria</taxon>
        <taxon>Bacteria division CPR3</taxon>
    </lineage>
</organism>
<name>A0A1W9NXU9_UNCC3</name>
<keyword evidence="1" id="KW-0472">Membrane</keyword>
<evidence type="ECO:0000256" key="1">
    <source>
        <dbReference type="SAM" id="Phobius"/>
    </source>
</evidence>
<evidence type="ECO:0000313" key="3">
    <source>
        <dbReference type="Proteomes" id="UP000192520"/>
    </source>
</evidence>
<proteinExistence type="predicted"/>